<proteinExistence type="predicted"/>
<keyword evidence="2" id="KW-1185">Reference proteome</keyword>
<dbReference type="AlphaFoldDB" id="A0A6A5W9C3"/>
<name>A0A6A5W9C3_9PLEO</name>
<organism evidence="1 2">
    <name type="scientific">Amniculicola lignicola CBS 123094</name>
    <dbReference type="NCBI Taxonomy" id="1392246"/>
    <lineage>
        <taxon>Eukaryota</taxon>
        <taxon>Fungi</taxon>
        <taxon>Dikarya</taxon>
        <taxon>Ascomycota</taxon>
        <taxon>Pezizomycotina</taxon>
        <taxon>Dothideomycetes</taxon>
        <taxon>Pleosporomycetidae</taxon>
        <taxon>Pleosporales</taxon>
        <taxon>Amniculicolaceae</taxon>
        <taxon>Amniculicola</taxon>
    </lineage>
</organism>
<accession>A0A6A5W9C3</accession>
<dbReference type="EMBL" id="ML977634">
    <property type="protein sequence ID" value="KAF1995705.1"/>
    <property type="molecule type" value="Genomic_DNA"/>
</dbReference>
<dbReference type="Proteomes" id="UP000799779">
    <property type="component" value="Unassembled WGS sequence"/>
</dbReference>
<gene>
    <name evidence="1" type="ORF">P154DRAFT_334641</name>
</gene>
<evidence type="ECO:0000313" key="1">
    <source>
        <dbReference type="EMBL" id="KAF1995705.1"/>
    </source>
</evidence>
<sequence length="103" mass="11260">MNPTPYPHPVSHPPLSSYRHSYHVSHPPPLPFSPCCPFPIPSHPLLTSFPVHQPPRSLVNKLAAKKRGRWTGCCGGGRVGVSFCVWSQLLCLESASVFGVTFS</sequence>
<protein>
    <submittedName>
        <fullName evidence="1">Uncharacterized protein</fullName>
    </submittedName>
</protein>
<evidence type="ECO:0000313" key="2">
    <source>
        <dbReference type="Proteomes" id="UP000799779"/>
    </source>
</evidence>
<reference evidence="1" key="1">
    <citation type="journal article" date="2020" name="Stud. Mycol.">
        <title>101 Dothideomycetes genomes: a test case for predicting lifestyles and emergence of pathogens.</title>
        <authorList>
            <person name="Haridas S."/>
            <person name="Albert R."/>
            <person name="Binder M."/>
            <person name="Bloem J."/>
            <person name="Labutti K."/>
            <person name="Salamov A."/>
            <person name="Andreopoulos B."/>
            <person name="Baker S."/>
            <person name="Barry K."/>
            <person name="Bills G."/>
            <person name="Bluhm B."/>
            <person name="Cannon C."/>
            <person name="Castanera R."/>
            <person name="Culley D."/>
            <person name="Daum C."/>
            <person name="Ezra D."/>
            <person name="Gonzalez J."/>
            <person name="Henrissat B."/>
            <person name="Kuo A."/>
            <person name="Liang C."/>
            <person name="Lipzen A."/>
            <person name="Lutzoni F."/>
            <person name="Magnuson J."/>
            <person name="Mondo S."/>
            <person name="Nolan M."/>
            <person name="Ohm R."/>
            <person name="Pangilinan J."/>
            <person name="Park H.-J."/>
            <person name="Ramirez L."/>
            <person name="Alfaro M."/>
            <person name="Sun H."/>
            <person name="Tritt A."/>
            <person name="Yoshinaga Y."/>
            <person name="Zwiers L.-H."/>
            <person name="Turgeon B."/>
            <person name="Goodwin S."/>
            <person name="Spatafora J."/>
            <person name="Crous P."/>
            <person name="Grigoriev I."/>
        </authorList>
    </citation>
    <scope>NUCLEOTIDE SEQUENCE</scope>
    <source>
        <strain evidence="1">CBS 123094</strain>
    </source>
</reference>